<keyword evidence="6 8" id="KW-1133">Transmembrane helix</keyword>
<evidence type="ECO:0000256" key="8">
    <source>
        <dbReference type="RuleBase" id="RU363043"/>
    </source>
</evidence>
<dbReference type="InterPro" id="IPR005672">
    <property type="entry name" value="Phosphate_PstA"/>
</dbReference>
<dbReference type="PANTHER" id="PTHR43470:SF4">
    <property type="entry name" value="ABC TRANSPORTER PERMEASE PROTEIN YQGI-RELATED"/>
    <property type="match status" value="1"/>
</dbReference>
<dbReference type="Proteomes" id="UP000198995">
    <property type="component" value="Unassembled WGS sequence"/>
</dbReference>
<dbReference type="InterPro" id="IPR000515">
    <property type="entry name" value="MetI-like"/>
</dbReference>
<evidence type="ECO:0000313" key="11">
    <source>
        <dbReference type="Proteomes" id="UP000198995"/>
    </source>
</evidence>
<sequence length="292" mass="31533">MSTPISKKAHRANNAATGIIYGLTGATLLLLAAIFLYVFYKAFHGFEWKLLSFTPEGIGNQFFNTIYMVFLALLFSVPLGVGAGIYMAEYAGVNKLTKAIRIAIETLSSLPSIVVGLFGYLVFILYVGASWNMISGALALAIINLPLLTTVTEDAFRALPDHYRSGSLALGATRWQTITRVLLPTAASRMITGVVLAAGRCFGEAAALLYTAGMSTDLNWSNWDLSSPTCPLNPIRPSETLALKIWSSRTESLATNAASLADVSSAALLLLVLIFGFLARYLAHRLDRLKDI</sequence>
<dbReference type="NCBIfam" id="TIGR00974">
    <property type="entry name" value="3a0107s02c"/>
    <property type="match status" value="1"/>
</dbReference>
<evidence type="ECO:0000256" key="1">
    <source>
        <dbReference type="ARBA" id="ARBA00004651"/>
    </source>
</evidence>
<keyword evidence="4 8" id="KW-1003">Cell membrane</keyword>
<dbReference type="Pfam" id="PF00528">
    <property type="entry name" value="BPD_transp_1"/>
    <property type="match status" value="1"/>
</dbReference>
<comment type="caution">
    <text evidence="8">Lacks conserved residue(s) required for the propagation of feature annotation.</text>
</comment>
<dbReference type="PANTHER" id="PTHR43470">
    <property type="entry name" value="PHOSPHATE TRANSPORT SYSTEM PERMEASE PROTEIN PSTA-RELATED"/>
    <property type="match status" value="1"/>
</dbReference>
<feature type="transmembrane region" description="Helical" evidence="8">
    <location>
        <begin position="109"/>
        <end position="127"/>
    </location>
</feature>
<gene>
    <name evidence="10" type="ORF">SAMN04489866_103157</name>
</gene>
<accession>A0A1G6UXX8</accession>
<comment type="similarity">
    <text evidence="2 8">Belongs to the binding-protein-dependent transport system permease family. CysTW subfamily.</text>
</comment>
<feature type="transmembrane region" description="Helical" evidence="8">
    <location>
        <begin position="263"/>
        <end position="283"/>
    </location>
</feature>
<dbReference type="EMBL" id="FNAF01000003">
    <property type="protein sequence ID" value="SDD45475.1"/>
    <property type="molecule type" value="Genomic_DNA"/>
</dbReference>
<dbReference type="SUPFAM" id="SSF161098">
    <property type="entry name" value="MetI-like"/>
    <property type="match status" value="1"/>
</dbReference>
<organism evidence="10 11">
    <name type="scientific">Peptococcus niger</name>
    <dbReference type="NCBI Taxonomy" id="2741"/>
    <lineage>
        <taxon>Bacteria</taxon>
        <taxon>Bacillati</taxon>
        <taxon>Bacillota</taxon>
        <taxon>Clostridia</taxon>
        <taxon>Eubacteriales</taxon>
        <taxon>Peptococcaceae</taxon>
        <taxon>Peptococcus</taxon>
    </lineage>
</organism>
<dbReference type="OrthoDB" id="9785113at2"/>
<dbReference type="Gene3D" id="1.10.3720.10">
    <property type="entry name" value="MetI-like"/>
    <property type="match status" value="1"/>
</dbReference>
<keyword evidence="3" id="KW-0813">Transport</keyword>
<comment type="subcellular location">
    <subcellularLocation>
        <location evidence="1 8">Cell membrane</location>
        <topology evidence="1 8">Multi-pass membrane protein</topology>
    </subcellularLocation>
</comment>
<dbReference type="GO" id="GO:0005886">
    <property type="term" value="C:plasma membrane"/>
    <property type="evidence" value="ECO:0007669"/>
    <property type="project" value="UniProtKB-SubCell"/>
</dbReference>
<dbReference type="CDD" id="cd06261">
    <property type="entry name" value="TM_PBP2"/>
    <property type="match status" value="1"/>
</dbReference>
<proteinExistence type="inferred from homology"/>
<evidence type="ECO:0000313" key="10">
    <source>
        <dbReference type="EMBL" id="SDD45475.1"/>
    </source>
</evidence>
<evidence type="ECO:0000256" key="4">
    <source>
        <dbReference type="ARBA" id="ARBA00022475"/>
    </source>
</evidence>
<feature type="domain" description="ABC transmembrane type-1" evidence="9">
    <location>
        <begin position="62"/>
        <end position="279"/>
    </location>
</feature>
<evidence type="ECO:0000256" key="2">
    <source>
        <dbReference type="ARBA" id="ARBA00007069"/>
    </source>
</evidence>
<evidence type="ECO:0000259" key="9">
    <source>
        <dbReference type="PROSITE" id="PS50928"/>
    </source>
</evidence>
<dbReference type="RefSeq" id="WP_091791415.1">
    <property type="nucleotide sequence ID" value="NZ_FNAF01000003.1"/>
</dbReference>
<dbReference type="STRING" id="2741.SAMN04489866_103157"/>
<keyword evidence="11" id="KW-1185">Reference proteome</keyword>
<keyword evidence="7 8" id="KW-0472">Membrane</keyword>
<reference evidence="10 11" key="1">
    <citation type="submission" date="2016-10" db="EMBL/GenBank/DDBJ databases">
        <authorList>
            <person name="de Groot N.N."/>
        </authorList>
    </citation>
    <scope>NUCLEOTIDE SEQUENCE [LARGE SCALE GENOMIC DNA]</scope>
    <source>
        <strain evidence="10 11">DSM 20475</strain>
    </source>
</reference>
<protein>
    <recommendedName>
        <fullName evidence="8">Phosphate transport system permease protein PstA</fullName>
    </recommendedName>
</protein>
<evidence type="ECO:0000256" key="5">
    <source>
        <dbReference type="ARBA" id="ARBA00022692"/>
    </source>
</evidence>
<dbReference type="InterPro" id="IPR035906">
    <property type="entry name" value="MetI-like_sf"/>
</dbReference>
<keyword evidence="5 8" id="KW-0812">Transmembrane</keyword>
<evidence type="ECO:0000256" key="7">
    <source>
        <dbReference type="ARBA" id="ARBA00023136"/>
    </source>
</evidence>
<feature type="transmembrane region" description="Helical" evidence="8">
    <location>
        <begin position="20"/>
        <end position="40"/>
    </location>
</feature>
<dbReference type="PROSITE" id="PS50928">
    <property type="entry name" value="ABC_TM1"/>
    <property type="match status" value="1"/>
</dbReference>
<dbReference type="GO" id="GO:0005315">
    <property type="term" value="F:phosphate transmembrane transporter activity"/>
    <property type="evidence" value="ECO:0007669"/>
    <property type="project" value="InterPro"/>
</dbReference>
<dbReference type="GO" id="GO:0035435">
    <property type="term" value="P:phosphate ion transmembrane transport"/>
    <property type="evidence" value="ECO:0007669"/>
    <property type="project" value="InterPro"/>
</dbReference>
<evidence type="ECO:0000256" key="3">
    <source>
        <dbReference type="ARBA" id="ARBA00022448"/>
    </source>
</evidence>
<feature type="transmembrane region" description="Helical" evidence="8">
    <location>
        <begin position="66"/>
        <end position="88"/>
    </location>
</feature>
<name>A0A1G6UXX8_PEPNI</name>
<evidence type="ECO:0000256" key="6">
    <source>
        <dbReference type="ARBA" id="ARBA00022989"/>
    </source>
</evidence>
<dbReference type="AlphaFoldDB" id="A0A1G6UXX8"/>